<keyword evidence="8" id="KW-1185">Reference proteome</keyword>
<evidence type="ECO:0000313" key="8">
    <source>
        <dbReference type="Proteomes" id="UP001530293"/>
    </source>
</evidence>
<dbReference type="Gene3D" id="3.60.15.10">
    <property type="entry name" value="Ribonuclease Z/Hydroxyacylglutathione hydrolase-like"/>
    <property type="match status" value="1"/>
</dbReference>
<dbReference type="InterPro" id="IPR036866">
    <property type="entry name" value="RibonucZ/Hydroxyglut_hydro"/>
</dbReference>
<keyword evidence="2" id="KW-0418">Kinase</keyword>
<evidence type="ECO:0000256" key="2">
    <source>
        <dbReference type="ARBA" id="ARBA00022777"/>
    </source>
</evidence>
<evidence type="ECO:0000259" key="6">
    <source>
        <dbReference type="PROSITE" id="PS50110"/>
    </source>
</evidence>
<proteinExistence type="predicted"/>
<evidence type="ECO:0000256" key="5">
    <source>
        <dbReference type="SAM" id="MobiDB-lite"/>
    </source>
</evidence>
<dbReference type="SMART" id="SM00065">
    <property type="entry name" value="GAF"/>
    <property type="match status" value="1"/>
</dbReference>
<gene>
    <name evidence="7" type="ORF">ACHAWU_007139</name>
</gene>
<dbReference type="GO" id="GO:0016301">
    <property type="term" value="F:kinase activity"/>
    <property type="evidence" value="ECO:0007669"/>
    <property type="project" value="UniProtKB-KW"/>
</dbReference>
<dbReference type="InterPro" id="IPR011006">
    <property type="entry name" value="CheY-like_superfamily"/>
</dbReference>
<reference evidence="7 8" key="1">
    <citation type="submission" date="2024-10" db="EMBL/GenBank/DDBJ databases">
        <title>Updated reference genomes for cyclostephanoid diatoms.</title>
        <authorList>
            <person name="Roberts W.R."/>
            <person name="Alverson A.J."/>
        </authorList>
    </citation>
    <scope>NUCLEOTIDE SEQUENCE [LARGE SCALE GENOMIC DNA]</scope>
    <source>
        <strain evidence="7 8">AJA232-27</strain>
    </source>
</reference>
<feature type="modified residue" description="4-aspartylphosphate" evidence="3">
    <location>
        <position position="486"/>
    </location>
</feature>
<dbReference type="PROSITE" id="PS50110">
    <property type="entry name" value="RESPONSE_REGULATORY"/>
    <property type="match status" value="1"/>
</dbReference>
<feature type="region of interest" description="Disordered" evidence="5">
    <location>
        <begin position="93"/>
        <end position="115"/>
    </location>
</feature>
<evidence type="ECO:0000313" key="7">
    <source>
        <dbReference type="EMBL" id="KAL3756188.1"/>
    </source>
</evidence>
<dbReference type="PANTHER" id="PTHR43102">
    <property type="entry name" value="SLR1143 PROTEIN"/>
    <property type="match status" value="1"/>
</dbReference>
<dbReference type="Pfam" id="PF01590">
    <property type="entry name" value="GAF"/>
    <property type="match status" value="1"/>
</dbReference>
<dbReference type="CDD" id="cd07715">
    <property type="entry name" value="TaR3-like_MBL-fold"/>
    <property type="match status" value="1"/>
</dbReference>
<dbReference type="InterPro" id="IPR029016">
    <property type="entry name" value="GAF-like_dom_sf"/>
</dbReference>
<dbReference type="InterPro" id="IPR003018">
    <property type="entry name" value="GAF"/>
</dbReference>
<keyword evidence="1" id="KW-0808">Transferase</keyword>
<dbReference type="InterPro" id="IPR001279">
    <property type="entry name" value="Metallo-B-lactamas"/>
</dbReference>
<dbReference type="Pfam" id="PF12706">
    <property type="entry name" value="Lactamase_B_2"/>
    <property type="match status" value="1"/>
</dbReference>
<dbReference type="InterPro" id="IPR001789">
    <property type="entry name" value="Sig_transdc_resp-reg_receiver"/>
</dbReference>
<dbReference type="Gene3D" id="3.40.50.2300">
    <property type="match status" value="1"/>
</dbReference>
<keyword evidence="3" id="KW-0597">Phosphoprotein</keyword>
<dbReference type="SUPFAM" id="SSF56281">
    <property type="entry name" value="Metallo-hydrolase/oxidoreductase"/>
    <property type="match status" value="1"/>
</dbReference>
<feature type="coiled-coil region" evidence="4">
    <location>
        <begin position="348"/>
        <end position="375"/>
    </location>
</feature>
<organism evidence="7 8">
    <name type="scientific">Discostella pseudostelligera</name>
    <dbReference type="NCBI Taxonomy" id="259834"/>
    <lineage>
        <taxon>Eukaryota</taxon>
        <taxon>Sar</taxon>
        <taxon>Stramenopiles</taxon>
        <taxon>Ochrophyta</taxon>
        <taxon>Bacillariophyta</taxon>
        <taxon>Coscinodiscophyceae</taxon>
        <taxon>Thalassiosirophycidae</taxon>
        <taxon>Stephanodiscales</taxon>
        <taxon>Stephanodiscaceae</taxon>
        <taxon>Discostella</taxon>
    </lineage>
</organism>
<dbReference type="Proteomes" id="UP001530293">
    <property type="component" value="Unassembled WGS sequence"/>
</dbReference>
<dbReference type="AlphaFoldDB" id="A0ABD3M023"/>
<evidence type="ECO:0000256" key="4">
    <source>
        <dbReference type="SAM" id="Coils"/>
    </source>
</evidence>
<dbReference type="SUPFAM" id="SSF55781">
    <property type="entry name" value="GAF domain-like"/>
    <property type="match status" value="1"/>
</dbReference>
<feature type="domain" description="Response regulatory" evidence="6">
    <location>
        <begin position="436"/>
        <end position="570"/>
    </location>
</feature>
<evidence type="ECO:0000256" key="1">
    <source>
        <dbReference type="ARBA" id="ARBA00022679"/>
    </source>
</evidence>
<protein>
    <recommendedName>
        <fullName evidence="6">Response regulatory domain-containing protein</fullName>
    </recommendedName>
</protein>
<accession>A0ABD3M023</accession>
<comment type="caution">
    <text evidence="7">The sequence shown here is derived from an EMBL/GenBank/DDBJ whole genome shotgun (WGS) entry which is preliminary data.</text>
</comment>
<name>A0ABD3M023_9STRA</name>
<dbReference type="PANTHER" id="PTHR43102:SF2">
    <property type="entry name" value="GAF DOMAIN-CONTAINING PROTEIN"/>
    <property type="match status" value="1"/>
</dbReference>
<dbReference type="Gene3D" id="3.30.450.40">
    <property type="match status" value="1"/>
</dbReference>
<keyword evidence="4" id="KW-0175">Coiled coil</keyword>
<dbReference type="EMBL" id="JALLBG020000312">
    <property type="protein sequence ID" value="KAL3756188.1"/>
    <property type="molecule type" value="Genomic_DNA"/>
</dbReference>
<sequence length="754" mass="84181">MKIQIWGCRGSIPRPNPEMARYGGNTPCIEVVASGARYNKLHECNGDGSCTGVGEGNDHDSDGHRIILDLGSGAFDLGHKILRGMFQKKQELDKMHSESRSSIHASPSTPQPKPKFGGSILITHTHWDHIQGLPFFLPLYLPQFEWTIYGPRGVGKSIQETLSGQMQYDYFPVRLGDMKSNTKYRGLSENVRKGFWLGDEGASTSIKVTTKYLNHSVLTLGYKLEEFARIPPSDGTTSACRLEKGVSLAYITDHEPFDHALAKGGIVDASLKADCHHLTADQSHSQFFKDVDILFHDCQYLFSEYNPELGDRSTENWGHSTVEYVVEVAFYANVKQLLLFHHDPQRNDDQMDDLLQFARHRAEELENQFGDMLDRSNGQTEVRVPMKVDAAREGDVYELDPFVFMEDERANMHERMYSSVSLEDVLINMRNSEKQTVLLGFDRSESGPVCKMLQSSENPFDVKVLRKSTDILQYAHDLQPALIVLDEHLIGGTGIEVCKEIRTNMGEWGKDVSILIIGSPNVANGCGLVDSAVSKAEINGKPFVEWLNVDDFIHGPVSPSYLITRVQVSLLRMPLRWKRAPLPSCEVQRLLTLQSTGLLDSPPEERFDRITRLCSTMFHAPISMVSLVDSDRQFFKSNIGIPGVSETPRDAAFCAHAILGDGIMVIPDALQDERFADNPLVKGTPNVRFYAGYPIRVSSPGNKEKVAIGTLCVIDNKPRDLDEEELQALKDLGAMVEIEVQSEVNCRTAGNTTS</sequence>
<evidence type="ECO:0000256" key="3">
    <source>
        <dbReference type="PROSITE-ProRule" id="PRU00169"/>
    </source>
</evidence>
<dbReference type="SUPFAM" id="SSF52172">
    <property type="entry name" value="CheY-like"/>
    <property type="match status" value="1"/>
</dbReference>